<evidence type="ECO:0000313" key="3">
    <source>
        <dbReference type="EMBL" id="CAB4213875.1"/>
    </source>
</evidence>
<reference evidence="1" key="1">
    <citation type="submission" date="2020-05" db="EMBL/GenBank/DDBJ databases">
        <authorList>
            <person name="Chiriac C."/>
            <person name="Salcher M."/>
            <person name="Ghai R."/>
            <person name="Kavagutti S V."/>
        </authorList>
    </citation>
    <scope>NUCLEOTIDE SEQUENCE</scope>
</reference>
<evidence type="ECO:0000313" key="1">
    <source>
        <dbReference type="EMBL" id="CAB4171387.1"/>
    </source>
</evidence>
<sequence>MAYKPEMQEKDIEGFGAEKQPLLRYEDELVKGSATPIKYADCASALTDWVLGMGDAKGAMDFIGNWVASGRSMIAFCKHYGLDYGVVGSWIRGDKDRDVVYQAALRDRGSYRREKLVDGFWQTAQMVPVDPVSHGDVHRAREALAKVEGMYKTDDNGGRFGGGGGMPEKITIVFVDSHEGRPSEKVING</sequence>
<evidence type="ECO:0000313" key="4">
    <source>
        <dbReference type="EMBL" id="CAB5228409.1"/>
    </source>
</evidence>
<name>A0A6J5PJR6_9CAUD</name>
<dbReference type="EMBL" id="LR798384">
    <property type="protein sequence ID" value="CAB5228409.1"/>
    <property type="molecule type" value="Genomic_DNA"/>
</dbReference>
<dbReference type="EMBL" id="LR796867">
    <property type="protein sequence ID" value="CAB4171387.1"/>
    <property type="molecule type" value="Genomic_DNA"/>
</dbReference>
<dbReference type="EMBL" id="LR797401">
    <property type="protein sequence ID" value="CAB4213875.1"/>
    <property type="molecule type" value="Genomic_DNA"/>
</dbReference>
<evidence type="ECO:0000313" key="2">
    <source>
        <dbReference type="EMBL" id="CAB4182366.1"/>
    </source>
</evidence>
<protein>
    <submittedName>
        <fullName evidence="1">Uncharacterized protein</fullName>
    </submittedName>
</protein>
<proteinExistence type="predicted"/>
<accession>A0A6J5PJR6</accession>
<gene>
    <name evidence="2" type="ORF">UFOVP1095_10</name>
    <name evidence="3" type="ORF">UFOVP1452_10</name>
    <name evidence="4" type="ORF">UFOVP1540_39</name>
    <name evidence="1" type="ORF">UFOVP918_10</name>
</gene>
<organism evidence="1">
    <name type="scientific">uncultured Caudovirales phage</name>
    <dbReference type="NCBI Taxonomy" id="2100421"/>
    <lineage>
        <taxon>Viruses</taxon>
        <taxon>Duplodnaviria</taxon>
        <taxon>Heunggongvirae</taxon>
        <taxon>Uroviricota</taxon>
        <taxon>Caudoviricetes</taxon>
        <taxon>Peduoviridae</taxon>
        <taxon>Maltschvirus</taxon>
        <taxon>Maltschvirus maltsch</taxon>
    </lineage>
</organism>
<dbReference type="EMBL" id="LR797032">
    <property type="protein sequence ID" value="CAB4182366.1"/>
    <property type="molecule type" value="Genomic_DNA"/>
</dbReference>